<reference evidence="1 2" key="1">
    <citation type="submission" date="2017-12" db="EMBL/GenBank/DDBJ databases">
        <title>Comparative genomics of Botrytis spp.</title>
        <authorList>
            <person name="Valero-Jimenez C.A."/>
            <person name="Tapia P."/>
            <person name="Veloso J."/>
            <person name="Silva-Moreno E."/>
            <person name="Staats M."/>
            <person name="Valdes J.H."/>
            <person name="Van Kan J.A.L."/>
        </authorList>
    </citation>
    <scope>NUCLEOTIDE SEQUENCE [LARGE SCALE GENOMIC DNA]</scope>
    <source>
        <strain evidence="1 2">MUCL11595</strain>
    </source>
</reference>
<proteinExistence type="predicted"/>
<evidence type="ECO:0000313" key="1">
    <source>
        <dbReference type="EMBL" id="TGO47056.1"/>
    </source>
</evidence>
<gene>
    <name evidence="1" type="ORF">BCON_0296g00160</name>
</gene>
<dbReference type="EMBL" id="PQXN01000295">
    <property type="protein sequence ID" value="TGO47056.1"/>
    <property type="molecule type" value="Genomic_DNA"/>
</dbReference>
<name>A0A4Z1HD82_9HELO</name>
<accession>A0A4Z1HD82</accession>
<evidence type="ECO:0000313" key="2">
    <source>
        <dbReference type="Proteomes" id="UP000297527"/>
    </source>
</evidence>
<dbReference type="OrthoDB" id="10564544at2759"/>
<dbReference type="AlphaFoldDB" id="A0A4Z1HD82"/>
<comment type="caution">
    <text evidence="1">The sequence shown here is derived from an EMBL/GenBank/DDBJ whole genome shotgun (WGS) entry which is preliminary data.</text>
</comment>
<keyword evidence="2" id="KW-1185">Reference proteome</keyword>
<protein>
    <submittedName>
        <fullName evidence="1">Uncharacterized protein</fullName>
    </submittedName>
</protein>
<organism evidence="1 2">
    <name type="scientific">Botryotinia convoluta</name>
    <dbReference type="NCBI Taxonomy" id="54673"/>
    <lineage>
        <taxon>Eukaryota</taxon>
        <taxon>Fungi</taxon>
        <taxon>Dikarya</taxon>
        <taxon>Ascomycota</taxon>
        <taxon>Pezizomycotina</taxon>
        <taxon>Leotiomycetes</taxon>
        <taxon>Helotiales</taxon>
        <taxon>Sclerotiniaceae</taxon>
        <taxon>Botryotinia</taxon>
    </lineage>
</organism>
<dbReference type="Proteomes" id="UP000297527">
    <property type="component" value="Unassembled WGS sequence"/>
</dbReference>
<sequence>MTEDPSPYNIEAFSPGDAVITSSIMYSSFAYGMTDMIRQIDLKSSTGSNRVQQGSIGRIVPAYRAGADLAIDRSARFAIIPPNPQHAVKKFLDG</sequence>